<dbReference type="OrthoDB" id="4321958at2759"/>
<proteinExistence type="predicted"/>
<feature type="signal peptide" evidence="1">
    <location>
        <begin position="1"/>
        <end position="26"/>
    </location>
</feature>
<reference evidence="2" key="1">
    <citation type="submission" date="2022-07" db="EMBL/GenBank/DDBJ databases">
        <authorList>
            <person name="Trinca V."/>
            <person name="Uliana J.V.C."/>
            <person name="Torres T.T."/>
            <person name="Ward R.J."/>
            <person name="Monesi N."/>
        </authorList>
    </citation>
    <scope>NUCLEOTIDE SEQUENCE</scope>
    <source>
        <strain evidence="2">HSMRA1968</strain>
        <tissue evidence="2">Whole embryos</tissue>
    </source>
</reference>
<dbReference type="AlphaFoldDB" id="A0A9Q0S1U6"/>
<evidence type="ECO:0000256" key="1">
    <source>
        <dbReference type="SAM" id="SignalP"/>
    </source>
</evidence>
<comment type="caution">
    <text evidence="2">The sequence shown here is derived from an EMBL/GenBank/DDBJ whole genome shotgun (WGS) entry which is preliminary data.</text>
</comment>
<organism evidence="2 3">
    <name type="scientific">Pseudolycoriella hygida</name>
    <dbReference type="NCBI Taxonomy" id="35572"/>
    <lineage>
        <taxon>Eukaryota</taxon>
        <taxon>Metazoa</taxon>
        <taxon>Ecdysozoa</taxon>
        <taxon>Arthropoda</taxon>
        <taxon>Hexapoda</taxon>
        <taxon>Insecta</taxon>
        <taxon>Pterygota</taxon>
        <taxon>Neoptera</taxon>
        <taxon>Endopterygota</taxon>
        <taxon>Diptera</taxon>
        <taxon>Nematocera</taxon>
        <taxon>Sciaroidea</taxon>
        <taxon>Sciaridae</taxon>
        <taxon>Pseudolycoriella</taxon>
    </lineage>
</organism>
<evidence type="ECO:0000313" key="2">
    <source>
        <dbReference type="EMBL" id="KAJ6641429.1"/>
    </source>
</evidence>
<keyword evidence="1" id="KW-0732">Signal</keyword>
<protein>
    <submittedName>
        <fullName evidence="2">Prohormone-3</fullName>
    </submittedName>
</protein>
<gene>
    <name evidence="2" type="primary">PROH3</name>
    <name evidence="2" type="ORF">Bhyg_06368</name>
</gene>
<dbReference type="EMBL" id="WJQU01000002">
    <property type="protein sequence ID" value="KAJ6641429.1"/>
    <property type="molecule type" value="Genomic_DNA"/>
</dbReference>
<evidence type="ECO:0000313" key="3">
    <source>
        <dbReference type="Proteomes" id="UP001151699"/>
    </source>
</evidence>
<dbReference type="Proteomes" id="UP001151699">
    <property type="component" value="Chromosome B"/>
</dbReference>
<feature type="chain" id="PRO_5040271475" evidence="1">
    <location>
        <begin position="27"/>
        <end position="213"/>
    </location>
</feature>
<sequence length="213" mass="23414">MTLNMKSTLLWMFVGTIILFGDSVHAWGGLFNRFKPEALKNEGYGGHSGIGYYPFYQNDVYEAEADEPCYGKRCTANEYCCPGSVCVNVDGVIGNCLFAYGRKLGELCRRDADCESGLVCDVSAASGASVCRAPMALAKQYAEDCSTSSDCDISRGLCCQLQRRHRQTPRKVCSYFKDPLTCVGTVAADQIKHDIQHTAGEKRITSAFKHNLI</sequence>
<keyword evidence="3" id="KW-1185">Reference proteome</keyword>
<accession>A0A9Q0S1U6</accession>
<name>A0A9Q0S1U6_9DIPT</name>